<dbReference type="EMBL" id="PXYW01000028">
    <property type="protein sequence ID" value="PSR33031.1"/>
    <property type="molecule type" value="Genomic_DNA"/>
</dbReference>
<protein>
    <submittedName>
        <fullName evidence="1">Uncharacterized protein</fullName>
    </submittedName>
</protein>
<evidence type="ECO:0000313" key="2">
    <source>
        <dbReference type="Proteomes" id="UP000242972"/>
    </source>
</evidence>
<dbReference type="Proteomes" id="UP000242972">
    <property type="component" value="Unassembled WGS sequence"/>
</dbReference>
<comment type="caution">
    <text evidence="1">The sequence shown here is derived from an EMBL/GenBank/DDBJ whole genome shotgun (WGS) entry which is preliminary data.</text>
</comment>
<evidence type="ECO:0000313" key="1">
    <source>
        <dbReference type="EMBL" id="PSR33031.1"/>
    </source>
</evidence>
<accession>A0A2T2XEU7</accession>
<organism evidence="1 2">
    <name type="scientific">Sulfobacillus benefaciens</name>
    <dbReference type="NCBI Taxonomy" id="453960"/>
    <lineage>
        <taxon>Bacteria</taxon>
        <taxon>Bacillati</taxon>
        <taxon>Bacillota</taxon>
        <taxon>Clostridia</taxon>
        <taxon>Eubacteriales</taxon>
        <taxon>Clostridiales Family XVII. Incertae Sedis</taxon>
        <taxon>Sulfobacillus</taxon>
    </lineage>
</organism>
<proteinExistence type="predicted"/>
<gene>
    <name evidence="1" type="ORF">C7B46_11555</name>
</gene>
<dbReference type="AlphaFoldDB" id="A0A2T2XEU7"/>
<sequence>MGEILNAGMQWRGYNTPDPNNSYTTTTAGEALTQAFTQTVNRVVVYNQGAVPLYVKFGGTAAAEDNYDVVLPPLTGIAGGLNTNAVSVYSANDAQVYLGGFREDNTAP</sequence>
<name>A0A2T2XEU7_9FIRM</name>
<reference evidence="1 2" key="1">
    <citation type="journal article" date="2014" name="BMC Genomics">
        <title>Comparison of environmental and isolate Sulfobacillus genomes reveals diverse carbon, sulfur, nitrogen, and hydrogen metabolisms.</title>
        <authorList>
            <person name="Justice N.B."/>
            <person name="Norman A."/>
            <person name="Brown C.T."/>
            <person name="Singh A."/>
            <person name="Thomas B.C."/>
            <person name="Banfield J.F."/>
        </authorList>
    </citation>
    <scope>NUCLEOTIDE SEQUENCE [LARGE SCALE GENOMIC DNA]</scope>
    <source>
        <strain evidence="1">AMDSBA4</strain>
    </source>
</reference>